<gene>
    <name evidence="1" type="ORF">EBN03_15205</name>
</gene>
<comment type="caution">
    <text evidence="1">The sequence shown here is derived from an EMBL/GenBank/DDBJ whole genome shotgun (WGS) entry which is preliminary data.</text>
</comment>
<organism evidence="1 2">
    <name type="scientific">Nocardia stercoris</name>
    <dbReference type="NCBI Taxonomy" id="2483361"/>
    <lineage>
        <taxon>Bacteria</taxon>
        <taxon>Bacillati</taxon>
        <taxon>Actinomycetota</taxon>
        <taxon>Actinomycetes</taxon>
        <taxon>Mycobacteriales</taxon>
        <taxon>Nocardiaceae</taxon>
        <taxon>Nocardia</taxon>
    </lineage>
</organism>
<dbReference type="Proteomes" id="UP000279275">
    <property type="component" value="Unassembled WGS sequence"/>
</dbReference>
<dbReference type="AlphaFoldDB" id="A0A3M2L3Y5"/>
<evidence type="ECO:0000313" key="2">
    <source>
        <dbReference type="Proteomes" id="UP000279275"/>
    </source>
</evidence>
<reference evidence="1 2" key="1">
    <citation type="submission" date="2018-10" db="EMBL/GenBank/DDBJ databases">
        <title>Isolation from cow dung.</title>
        <authorList>
            <person name="Ling L."/>
        </authorList>
    </citation>
    <scope>NUCLEOTIDE SEQUENCE [LARGE SCALE GENOMIC DNA]</scope>
    <source>
        <strain evidence="1 2">NEAU-LL90</strain>
    </source>
</reference>
<keyword evidence="1" id="KW-0378">Hydrolase</keyword>
<accession>A0A3M2L3Y5</accession>
<dbReference type="SUPFAM" id="SSF55909">
    <property type="entry name" value="Pentein"/>
    <property type="match status" value="1"/>
</dbReference>
<evidence type="ECO:0000313" key="1">
    <source>
        <dbReference type="EMBL" id="RMI32422.1"/>
    </source>
</evidence>
<dbReference type="NCBIfam" id="NF045659">
    <property type="entry name" value="DiMArgaseDdahMtb"/>
    <property type="match status" value="1"/>
</dbReference>
<protein>
    <submittedName>
        <fullName evidence="1">N-dimethylarginine dimethylaminohydrolase</fullName>
    </submittedName>
</protein>
<dbReference type="Gene3D" id="3.75.10.10">
    <property type="entry name" value="L-arginine/glycine Amidinotransferase, Chain A"/>
    <property type="match status" value="1"/>
</dbReference>
<dbReference type="EMBL" id="RFFH01000005">
    <property type="protein sequence ID" value="RMI32422.1"/>
    <property type="molecule type" value="Genomic_DNA"/>
</dbReference>
<dbReference type="OrthoDB" id="9814070at2"/>
<sequence length="256" mass="27676">MCRPDHFEVSYAINPWMDTATPVDRDLALAQWDTLRATFERSGHAVDVIDGIAGLPDMVFAANGGLVIGHRAVSARFANRERAAEGPAYHRWFAAQGLDVVAATEVNEGEGDFAVVGSRILAGTGFRTARAAHREVADRFGRPVISLRLVDPRYYHLDTALMSLGDTIAYYPPAFTPHSAALLARLYPDAIVATDADAAVFGLNGVCDGRRVFLTDRATGLAQRLHDAGFEPVGIDLSELLKAGGSVKCCTLERHR</sequence>
<dbReference type="GO" id="GO:0016787">
    <property type="term" value="F:hydrolase activity"/>
    <property type="evidence" value="ECO:0007669"/>
    <property type="project" value="UniProtKB-KW"/>
</dbReference>
<keyword evidence="2" id="KW-1185">Reference proteome</keyword>
<proteinExistence type="predicted"/>
<name>A0A3M2L3Y5_9NOCA</name>